<dbReference type="InterPro" id="IPR036188">
    <property type="entry name" value="FAD/NAD-bd_sf"/>
</dbReference>
<gene>
    <name evidence="3" type="ORF">UFOPK2579_00829</name>
</gene>
<dbReference type="GO" id="GO:0004497">
    <property type="term" value="F:monooxygenase activity"/>
    <property type="evidence" value="ECO:0007669"/>
    <property type="project" value="TreeGrafter"/>
</dbReference>
<dbReference type="PRINTS" id="PR00469">
    <property type="entry name" value="PNDRDTASEII"/>
</dbReference>
<feature type="region of interest" description="Disordered" evidence="2">
    <location>
        <begin position="353"/>
        <end position="377"/>
    </location>
</feature>
<dbReference type="SUPFAM" id="SSF51905">
    <property type="entry name" value="FAD/NAD(P)-binding domain"/>
    <property type="match status" value="2"/>
</dbReference>
<dbReference type="PRINTS" id="PR00368">
    <property type="entry name" value="FADPNR"/>
</dbReference>
<proteinExistence type="predicted"/>
<dbReference type="PANTHER" id="PTHR43539">
    <property type="entry name" value="FLAVIN-BINDING MONOOXYGENASE-LIKE PROTEIN (AFU_ORTHOLOGUE AFUA_4G09220)"/>
    <property type="match status" value="1"/>
</dbReference>
<dbReference type="EMBL" id="CAEZXR010000077">
    <property type="protein sequence ID" value="CAB4698845.1"/>
    <property type="molecule type" value="Genomic_DNA"/>
</dbReference>
<evidence type="ECO:0000313" key="3">
    <source>
        <dbReference type="EMBL" id="CAB4698845.1"/>
    </source>
</evidence>
<organism evidence="3">
    <name type="scientific">freshwater metagenome</name>
    <dbReference type="NCBI Taxonomy" id="449393"/>
    <lineage>
        <taxon>unclassified sequences</taxon>
        <taxon>metagenomes</taxon>
        <taxon>ecological metagenomes</taxon>
    </lineage>
</organism>
<sequence>MEVLDSVVIGAGQAGLSASYHLRRRGIDHVVLDADSGAGGAWQHRWDSLTMADVHGIAALPDSLPPDQALDRAPDQRANQVVPAYFDAYEHAHDLPVVRPVAVDRVEDERGLLAVHAGERTWRARTLVNATGTWSHPFVPYYPGADTFDGLQLHTHDYDGPERLRGRRTVVVGGGASAVQLLGEIAPVTETVWVTRRPPVWRTDDFTPEVGRAAVALVEERVRRGLPPASVVSVTGLALREQEREAEARGAYARRPMFASIEPDGLRWADGSFEPVDVIVWATGFRPAVSHLAPLHLTSPHGGIQLAGTTAVRDPRVQLVGYGPSASTIGANRAGRSAAVSVRQWLGSQSTDAAASRAISSSRVASPAGSTSSPERT</sequence>
<accession>A0A6J6PPS4</accession>
<dbReference type="InterPro" id="IPR050982">
    <property type="entry name" value="Auxin_biosynth/cation_transpt"/>
</dbReference>
<dbReference type="Gene3D" id="3.50.50.60">
    <property type="entry name" value="FAD/NAD(P)-binding domain"/>
    <property type="match status" value="1"/>
</dbReference>
<dbReference type="AlphaFoldDB" id="A0A6J6PPS4"/>
<dbReference type="Pfam" id="PF13738">
    <property type="entry name" value="Pyr_redox_3"/>
    <property type="match status" value="1"/>
</dbReference>
<keyword evidence="1" id="KW-0560">Oxidoreductase</keyword>
<name>A0A6J6PPS4_9ZZZZ</name>
<evidence type="ECO:0000256" key="2">
    <source>
        <dbReference type="SAM" id="MobiDB-lite"/>
    </source>
</evidence>
<feature type="compositionally biased region" description="Low complexity" evidence="2">
    <location>
        <begin position="353"/>
        <end position="368"/>
    </location>
</feature>
<protein>
    <submittedName>
        <fullName evidence="3">Unannotated protein</fullName>
    </submittedName>
</protein>
<reference evidence="3" key="1">
    <citation type="submission" date="2020-05" db="EMBL/GenBank/DDBJ databases">
        <authorList>
            <person name="Chiriac C."/>
            <person name="Salcher M."/>
            <person name="Ghai R."/>
            <person name="Kavagutti S V."/>
        </authorList>
    </citation>
    <scope>NUCLEOTIDE SEQUENCE</scope>
</reference>
<dbReference type="GO" id="GO:0050660">
    <property type="term" value="F:flavin adenine dinucleotide binding"/>
    <property type="evidence" value="ECO:0007669"/>
    <property type="project" value="TreeGrafter"/>
</dbReference>
<dbReference type="PANTHER" id="PTHR43539:SF78">
    <property type="entry name" value="FLAVIN-CONTAINING MONOOXYGENASE"/>
    <property type="match status" value="1"/>
</dbReference>
<evidence type="ECO:0000256" key="1">
    <source>
        <dbReference type="ARBA" id="ARBA00023002"/>
    </source>
</evidence>